<dbReference type="GO" id="GO:0005615">
    <property type="term" value="C:extracellular space"/>
    <property type="evidence" value="ECO:0007669"/>
    <property type="project" value="InterPro"/>
</dbReference>
<dbReference type="SUPFAM" id="SSF56574">
    <property type="entry name" value="Serpins"/>
    <property type="match status" value="1"/>
</dbReference>
<dbReference type="SMART" id="SM00093">
    <property type="entry name" value="SERPIN"/>
    <property type="match status" value="1"/>
</dbReference>
<dbReference type="CDD" id="cd19588">
    <property type="entry name" value="serpin_miropin-like"/>
    <property type="match status" value="1"/>
</dbReference>
<evidence type="ECO:0000313" key="4">
    <source>
        <dbReference type="Proteomes" id="UP000317593"/>
    </source>
</evidence>
<accession>A0A521BXQ8</accession>
<name>A0A521BXQ8_9BACT</name>
<dbReference type="PROSITE" id="PS51257">
    <property type="entry name" value="PROKAR_LIPOPROTEIN"/>
    <property type="match status" value="1"/>
</dbReference>
<dbReference type="Gene3D" id="3.30.497.10">
    <property type="entry name" value="Antithrombin, subunit I, domain 2"/>
    <property type="match status" value="1"/>
</dbReference>
<reference evidence="3 4" key="1">
    <citation type="submission" date="2017-05" db="EMBL/GenBank/DDBJ databases">
        <authorList>
            <person name="Varghese N."/>
            <person name="Submissions S."/>
        </authorList>
    </citation>
    <scope>NUCLEOTIDE SEQUENCE [LARGE SCALE GENOMIC DNA]</scope>
    <source>
        <strain evidence="3 4">DSM 21194</strain>
    </source>
</reference>
<dbReference type="OrthoDB" id="9764871at2"/>
<protein>
    <submittedName>
        <fullName evidence="3">Serpin B</fullName>
    </submittedName>
</protein>
<dbReference type="InterPro" id="IPR042178">
    <property type="entry name" value="Serpin_sf_1"/>
</dbReference>
<dbReference type="Gene3D" id="2.30.39.10">
    <property type="entry name" value="Alpha-1-antitrypsin, domain 1"/>
    <property type="match status" value="1"/>
</dbReference>
<dbReference type="InterPro" id="IPR023795">
    <property type="entry name" value="Serpin_CS"/>
</dbReference>
<dbReference type="GO" id="GO:0004867">
    <property type="term" value="F:serine-type endopeptidase inhibitor activity"/>
    <property type="evidence" value="ECO:0007669"/>
    <property type="project" value="InterPro"/>
</dbReference>
<dbReference type="Pfam" id="PF00079">
    <property type="entry name" value="Serpin"/>
    <property type="match status" value="1"/>
</dbReference>
<dbReference type="InterPro" id="IPR042185">
    <property type="entry name" value="Serpin_sf_2"/>
</dbReference>
<evidence type="ECO:0000313" key="3">
    <source>
        <dbReference type="EMBL" id="SMO51956.1"/>
    </source>
</evidence>
<comment type="similarity">
    <text evidence="1">Belongs to the serpin family.</text>
</comment>
<dbReference type="InterPro" id="IPR000215">
    <property type="entry name" value="Serpin_fam"/>
</dbReference>
<evidence type="ECO:0000259" key="2">
    <source>
        <dbReference type="SMART" id="SM00093"/>
    </source>
</evidence>
<evidence type="ECO:0000256" key="1">
    <source>
        <dbReference type="RuleBase" id="RU000411"/>
    </source>
</evidence>
<dbReference type="AlphaFoldDB" id="A0A521BXQ8"/>
<gene>
    <name evidence="3" type="ORF">SAMN06265218_104165</name>
</gene>
<feature type="domain" description="Serpin" evidence="2">
    <location>
        <begin position="57"/>
        <end position="415"/>
    </location>
</feature>
<dbReference type="PANTHER" id="PTHR11461">
    <property type="entry name" value="SERINE PROTEASE INHIBITOR, SERPIN"/>
    <property type="match status" value="1"/>
</dbReference>
<dbReference type="InterPro" id="IPR023796">
    <property type="entry name" value="Serpin_dom"/>
</dbReference>
<dbReference type="Proteomes" id="UP000317593">
    <property type="component" value="Unassembled WGS sequence"/>
</dbReference>
<dbReference type="InterPro" id="IPR036186">
    <property type="entry name" value="Serpin_sf"/>
</dbReference>
<organism evidence="3 4">
    <name type="scientific">Fodinibius sediminis</name>
    <dbReference type="NCBI Taxonomy" id="1214077"/>
    <lineage>
        <taxon>Bacteria</taxon>
        <taxon>Pseudomonadati</taxon>
        <taxon>Balneolota</taxon>
        <taxon>Balneolia</taxon>
        <taxon>Balneolales</taxon>
        <taxon>Balneolaceae</taxon>
        <taxon>Fodinibius</taxon>
    </lineage>
</organism>
<keyword evidence="4" id="KW-1185">Reference proteome</keyword>
<sequence length="417" mass="46646">MEAVRKHILVILFLIFPWIQGCVNNGVNVDDQHPETLPRSLTAGEEELIRTGHTFSFDLFRKVTATEKEDNVFISPFSVSMALGMMLNGAEGATLSGIKETVDMTEMELQAINQSYQSLTELLLDLDPKVEIQIANSLWGREGFTIAPDFYETLQTYFSARVASLDFSKASSADIINDWVCAETNDRIPAIIDGSIPSEVVLYLINTTYFKGNWLYRFDPEDTKPGQFQLEDGSSVQVEMMRQNAPIATFRSEIVQMAEMAYGDSLYQMTILMPSDPDVPITRFAEESLSASNLAGWTEQLQKTKLQLKMPKFESSYKKNLNDVLATMGMEEAFDEVDANFSKINADKQLFISKVMHKANITVDEKGSEAAAATSVGIGVTSVQKPSFVVDRPFIYLIRERISGTVLFMGMMRNPSK</sequence>
<dbReference type="PANTHER" id="PTHR11461:SF20">
    <property type="entry name" value="ALPHA-2-ANTIPLASMIN"/>
    <property type="match status" value="1"/>
</dbReference>
<proteinExistence type="inferred from homology"/>
<dbReference type="EMBL" id="FXTH01000004">
    <property type="protein sequence ID" value="SMO51956.1"/>
    <property type="molecule type" value="Genomic_DNA"/>
</dbReference>
<dbReference type="PROSITE" id="PS00284">
    <property type="entry name" value="SERPIN"/>
    <property type="match status" value="1"/>
</dbReference>